<dbReference type="RefSeq" id="WP_239528894.1">
    <property type="nucleotide sequence ID" value="NZ_BAAAVO010000005.1"/>
</dbReference>
<accession>A0ABX0TPC3</accession>
<evidence type="ECO:0000259" key="2">
    <source>
        <dbReference type="Pfam" id="PF19843"/>
    </source>
</evidence>
<dbReference type="EMBL" id="JAAOZD010000007">
    <property type="protein sequence ID" value="NIJ02991.1"/>
    <property type="molecule type" value="Genomic_DNA"/>
</dbReference>
<evidence type="ECO:0000256" key="1">
    <source>
        <dbReference type="SAM" id="SignalP"/>
    </source>
</evidence>
<gene>
    <name evidence="3" type="ORF">FHR86_003339</name>
</gene>
<feature type="signal peptide" evidence="1">
    <location>
        <begin position="1"/>
        <end position="24"/>
    </location>
</feature>
<keyword evidence="4" id="KW-1185">Reference proteome</keyword>
<protein>
    <recommendedName>
        <fullName evidence="2">DUF6318 domain-containing protein</fullName>
    </recommendedName>
</protein>
<dbReference type="PROSITE" id="PS51257">
    <property type="entry name" value="PROKAR_LIPOPROTEIN"/>
    <property type="match status" value="1"/>
</dbReference>
<name>A0ABX0TPC3_9MICC</name>
<dbReference type="Proteomes" id="UP000802392">
    <property type="component" value="Unassembled WGS sequence"/>
</dbReference>
<evidence type="ECO:0000313" key="3">
    <source>
        <dbReference type="EMBL" id="NIJ02991.1"/>
    </source>
</evidence>
<comment type="caution">
    <text evidence="3">The sequence shown here is derived from an EMBL/GenBank/DDBJ whole genome shotgun (WGS) entry which is preliminary data.</text>
</comment>
<feature type="domain" description="DUF6318" evidence="2">
    <location>
        <begin position="70"/>
        <end position="216"/>
    </location>
</feature>
<evidence type="ECO:0000313" key="4">
    <source>
        <dbReference type="Proteomes" id="UP000802392"/>
    </source>
</evidence>
<sequence>MSRHSYATFSPVNACLSAIAVALAMLLTGCSGTTIQGVPPSETSTTTALPASVEPSPSVSAAALSTPLVYKPADAHGKAQNVPVPVMPELAKENSEAGLEAFIGYWYAVGQYADQTGDVSVLSTLSASDCKACAYYIQASTDSNRNGRWISGGEISTPKVDITWDTSSATQQATVQVVQESIKYYNADGTEGRPADPATNDAFSVVASFQSTWRVVDTGVIR</sequence>
<dbReference type="InterPro" id="IPR046281">
    <property type="entry name" value="DUF6318"/>
</dbReference>
<organism evidence="3 4">
    <name type="scientific">Paenarthrobacter ilicis</name>
    <dbReference type="NCBI Taxonomy" id="43665"/>
    <lineage>
        <taxon>Bacteria</taxon>
        <taxon>Bacillati</taxon>
        <taxon>Actinomycetota</taxon>
        <taxon>Actinomycetes</taxon>
        <taxon>Micrococcales</taxon>
        <taxon>Micrococcaceae</taxon>
        <taxon>Paenarthrobacter</taxon>
    </lineage>
</organism>
<dbReference type="Pfam" id="PF19843">
    <property type="entry name" value="DUF6318"/>
    <property type="match status" value="1"/>
</dbReference>
<proteinExistence type="predicted"/>
<feature type="chain" id="PRO_5046442839" description="DUF6318 domain-containing protein" evidence="1">
    <location>
        <begin position="25"/>
        <end position="222"/>
    </location>
</feature>
<reference evidence="3 4" key="1">
    <citation type="submission" date="2020-03" db="EMBL/GenBank/DDBJ databases">
        <title>Genomic Encyclopedia of Type Strains, Phase III (KMG-III): the genomes of soil and plant-associated and newly described type strains.</title>
        <authorList>
            <person name="Whitman W."/>
        </authorList>
    </citation>
    <scope>NUCLEOTIDE SEQUENCE [LARGE SCALE GENOMIC DNA]</scope>
    <source>
        <strain evidence="3 4">CECT 4207</strain>
    </source>
</reference>
<keyword evidence="1" id="KW-0732">Signal</keyword>